<feature type="domain" description="DUF3850" evidence="1">
    <location>
        <begin position="7"/>
        <end position="64"/>
    </location>
</feature>
<dbReference type="Pfam" id="PF12961">
    <property type="entry name" value="DUF3850"/>
    <property type="match status" value="1"/>
</dbReference>
<evidence type="ECO:0000313" key="2">
    <source>
        <dbReference type="EMBL" id="QCT42352.1"/>
    </source>
</evidence>
<evidence type="ECO:0000259" key="1">
    <source>
        <dbReference type="Pfam" id="PF12961"/>
    </source>
</evidence>
<dbReference type="RefSeq" id="WP_138079222.1">
    <property type="nucleotide sequence ID" value="NZ_CP040004.1"/>
</dbReference>
<reference evidence="2 3" key="1">
    <citation type="submission" date="2019-04" db="EMBL/GenBank/DDBJ databases">
        <title>Saccharibacteria TM7 genomes.</title>
        <authorList>
            <person name="Bor B."/>
            <person name="He X."/>
            <person name="Chen T."/>
            <person name="Dewhirst F.E."/>
        </authorList>
    </citation>
    <scope>NUCLEOTIDE SEQUENCE [LARGE SCALE GENOMIC DNA]</scope>
    <source>
        <strain evidence="2 3">BB001</strain>
    </source>
</reference>
<dbReference type="EMBL" id="CP040004">
    <property type="protein sequence ID" value="QCT42352.1"/>
    <property type="molecule type" value="Genomic_DNA"/>
</dbReference>
<dbReference type="OrthoDB" id="9801523at2"/>
<evidence type="ECO:0000313" key="3">
    <source>
        <dbReference type="Proteomes" id="UP000310639"/>
    </source>
</evidence>
<gene>
    <name evidence="2" type="ORF">FBF37_02630</name>
</gene>
<dbReference type="Proteomes" id="UP000310639">
    <property type="component" value="Chromosome"/>
</dbReference>
<protein>
    <submittedName>
        <fullName evidence="2">DUF3850 domain-containing protein</fullName>
    </submittedName>
</protein>
<dbReference type="Gene3D" id="2.30.130.30">
    <property type="entry name" value="Hypothetical protein"/>
    <property type="match status" value="1"/>
</dbReference>
<sequence length="90" mass="10484">MKIITKKSYPDLFEKVLAGEKTFDMRVADFDIQPGDILEQVEVNYDGTPTGRKVRHVVGEVLRTKEIDFWKQEDIDQYGYQVMSLAERVD</sequence>
<dbReference type="InterPro" id="IPR039440">
    <property type="entry name" value="DUF3850"/>
</dbReference>
<dbReference type="AlphaFoldDB" id="A0A4P9A3I0"/>
<proteinExistence type="predicted"/>
<dbReference type="KEGG" id="nft:FBF37_02630"/>
<organism evidence="2 3">
    <name type="scientific">Candidatus Nanosynbacter featherlites</name>
    <dbReference type="NCBI Taxonomy" id="2572088"/>
    <lineage>
        <taxon>Bacteria</taxon>
        <taxon>Candidatus Saccharimonadota</taxon>
        <taxon>Candidatus Saccharimonadia</taxon>
        <taxon>Candidatus Nanosynbacterales</taxon>
        <taxon>Candidatus Nanosynbacteraceae</taxon>
        <taxon>Candidatus Nanosynbacter</taxon>
    </lineage>
</organism>
<name>A0A4P9A3I0_9BACT</name>
<keyword evidence="3" id="KW-1185">Reference proteome</keyword>
<accession>A0A4P9A3I0</accession>